<dbReference type="PANTHER" id="PTHR31286">
    <property type="entry name" value="GLYCINE-RICH CELL WALL STRUCTURAL PROTEIN 1.8-LIKE"/>
    <property type="match status" value="1"/>
</dbReference>
<name>A0A087GV63_ARAAL</name>
<dbReference type="OrthoDB" id="1727165at2759"/>
<evidence type="ECO:0000313" key="3">
    <source>
        <dbReference type="EMBL" id="KFK33765.1"/>
    </source>
</evidence>
<accession>A0A087GV63</accession>
<feature type="region of interest" description="Disordered" evidence="1">
    <location>
        <begin position="1"/>
        <end position="20"/>
    </location>
</feature>
<feature type="region of interest" description="Disordered" evidence="1">
    <location>
        <begin position="343"/>
        <end position="406"/>
    </location>
</feature>
<protein>
    <recommendedName>
        <fullName evidence="2">DUF4283 domain-containing protein</fullName>
    </recommendedName>
</protein>
<dbReference type="InterPro" id="IPR040256">
    <property type="entry name" value="At4g02000-like"/>
</dbReference>
<keyword evidence="4" id="KW-1185">Reference proteome</keyword>
<organism evidence="3 4">
    <name type="scientific">Arabis alpina</name>
    <name type="common">Alpine rock-cress</name>
    <dbReference type="NCBI Taxonomy" id="50452"/>
    <lineage>
        <taxon>Eukaryota</taxon>
        <taxon>Viridiplantae</taxon>
        <taxon>Streptophyta</taxon>
        <taxon>Embryophyta</taxon>
        <taxon>Tracheophyta</taxon>
        <taxon>Spermatophyta</taxon>
        <taxon>Magnoliopsida</taxon>
        <taxon>eudicotyledons</taxon>
        <taxon>Gunneridae</taxon>
        <taxon>Pentapetalae</taxon>
        <taxon>rosids</taxon>
        <taxon>malvids</taxon>
        <taxon>Brassicales</taxon>
        <taxon>Brassicaceae</taxon>
        <taxon>Arabideae</taxon>
        <taxon>Arabis</taxon>
    </lineage>
</organism>
<dbReference type="Gramene" id="KFK33765">
    <property type="protein sequence ID" value="KFK33765"/>
    <property type="gene ID" value="AALP_AA5G057300"/>
</dbReference>
<dbReference type="InterPro" id="IPR025558">
    <property type="entry name" value="DUF4283"/>
</dbReference>
<dbReference type="AlphaFoldDB" id="A0A087GV63"/>
<dbReference type="PANTHER" id="PTHR31286:SF55">
    <property type="entry name" value="DUF4283 DOMAIN-CONTAINING PROTEIN"/>
    <property type="match status" value="1"/>
</dbReference>
<dbReference type="eggNOG" id="KOG1075">
    <property type="taxonomic scope" value="Eukaryota"/>
</dbReference>
<feature type="domain" description="DUF4283" evidence="2">
    <location>
        <begin position="129"/>
        <end position="212"/>
    </location>
</feature>
<dbReference type="Pfam" id="PF14111">
    <property type="entry name" value="DUF4283"/>
    <property type="match status" value="1"/>
</dbReference>
<feature type="compositionally biased region" description="Basic residues" evidence="1">
    <location>
        <begin position="390"/>
        <end position="406"/>
    </location>
</feature>
<sequence length="406" mass="44230">MFSDAQSSEPAQELSPVPSFVPLAVDPVDPVDLTKSDLASTTVKAVSAVPEVQNLTSSANPPTLDPTVKPTTVGAPVISESKLSSAIDSWANLFKGSSKKLEKKGTSFTLPSGEACVTIPNSVIEKNRKSWEFFILGQFYSDPPSQGTIHNIVNGIWSMQYRDVTISKMDGNAFLFRIPNSATRNIVLTQRLWQIEGQTMFVANWEPGFVPTKPELASAPVWLELCNVPFQFFNEYGLEHIAGLVGDPKSLHPTTTNKTNLEVAKVFTIIDSRKPLPEVAIPNQRRVKAKQKHDLPVLNTSKEKGPQREIFSTVVLHPGQSTLGTESDIIKGESSVWTVVKSKEPPKLQAPDASQSEVDSDSSDIISNESQKGSEESSDHQGYPQVSPKGNKKKKKGSRGKGPKPT</sequence>
<dbReference type="OMA" id="AQICIEL"/>
<dbReference type="Proteomes" id="UP000029120">
    <property type="component" value="Chromosome 5"/>
</dbReference>
<gene>
    <name evidence="3" type="ordered locus">AALP_Aa5g057300</name>
</gene>
<dbReference type="EMBL" id="CM002873">
    <property type="protein sequence ID" value="KFK33765.1"/>
    <property type="molecule type" value="Genomic_DNA"/>
</dbReference>
<evidence type="ECO:0000313" key="4">
    <source>
        <dbReference type="Proteomes" id="UP000029120"/>
    </source>
</evidence>
<proteinExistence type="predicted"/>
<reference evidence="4" key="1">
    <citation type="journal article" date="2015" name="Nat. Plants">
        <title>Genome expansion of Arabis alpina linked with retrotransposition and reduced symmetric DNA methylation.</title>
        <authorList>
            <person name="Willing E.M."/>
            <person name="Rawat V."/>
            <person name="Mandakova T."/>
            <person name="Maumus F."/>
            <person name="James G.V."/>
            <person name="Nordstroem K.J."/>
            <person name="Becker C."/>
            <person name="Warthmann N."/>
            <person name="Chica C."/>
            <person name="Szarzynska B."/>
            <person name="Zytnicki M."/>
            <person name="Albani M.C."/>
            <person name="Kiefer C."/>
            <person name="Bergonzi S."/>
            <person name="Castaings L."/>
            <person name="Mateos J.L."/>
            <person name="Berns M.C."/>
            <person name="Bujdoso N."/>
            <person name="Piofczyk T."/>
            <person name="de Lorenzo L."/>
            <person name="Barrero-Sicilia C."/>
            <person name="Mateos I."/>
            <person name="Piednoel M."/>
            <person name="Hagmann J."/>
            <person name="Chen-Min-Tao R."/>
            <person name="Iglesias-Fernandez R."/>
            <person name="Schuster S.C."/>
            <person name="Alonso-Blanco C."/>
            <person name="Roudier F."/>
            <person name="Carbonero P."/>
            <person name="Paz-Ares J."/>
            <person name="Davis S.J."/>
            <person name="Pecinka A."/>
            <person name="Quesneville H."/>
            <person name="Colot V."/>
            <person name="Lysak M.A."/>
            <person name="Weigel D."/>
            <person name="Coupland G."/>
            <person name="Schneeberger K."/>
        </authorList>
    </citation>
    <scope>NUCLEOTIDE SEQUENCE [LARGE SCALE GENOMIC DNA]</scope>
    <source>
        <strain evidence="4">cv. Pajares</strain>
    </source>
</reference>
<evidence type="ECO:0000256" key="1">
    <source>
        <dbReference type="SAM" id="MobiDB-lite"/>
    </source>
</evidence>
<feature type="compositionally biased region" description="Polar residues" evidence="1">
    <location>
        <begin position="1"/>
        <end position="10"/>
    </location>
</feature>
<evidence type="ECO:0000259" key="2">
    <source>
        <dbReference type="Pfam" id="PF14111"/>
    </source>
</evidence>